<dbReference type="Gene3D" id="2.60.40.1890">
    <property type="entry name" value="PCu(A)C copper chaperone"/>
    <property type="match status" value="1"/>
</dbReference>
<feature type="chain" id="PRO_5027014065" evidence="1">
    <location>
        <begin position="23"/>
        <end position="165"/>
    </location>
</feature>
<gene>
    <name evidence="2" type="ORF">DI628_08775</name>
</gene>
<comment type="caution">
    <text evidence="2">The sequence shown here is derived from an EMBL/GenBank/DDBJ whole genome shotgun (WGS) entry which is preliminary data.</text>
</comment>
<feature type="signal peptide" evidence="1">
    <location>
        <begin position="1"/>
        <end position="22"/>
    </location>
</feature>
<dbReference type="Pfam" id="PF04314">
    <property type="entry name" value="PCuAC"/>
    <property type="match status" value="1"/>
</dbReference>
<dbReference type="AlphaFoldDB" id="A0A6N4QXF0"/>
<organism evidence="2 3">
    <name type="scientific">Blastochloris viridis</name>
    <name type="common">Rhodopseudomonas viridis</name>
    <dbReference type="NCBI Taxonomy" id="1079"/>
    <lineage>
        <taxon>Bacteria</taxon>
        <taxon>Pseudomonadati</taxon>
        <taxon>Pseudomonadota</taxon>
        <taxon>Alphaproteobacteria</taxon>
        <taxon>Hyphomicrobiales</taxon>
        <taxon>Blastochloridaceae</taxon>
        <taxon>Blastochloris</taxon>
    </lineage>
</organism>
<proteinExistence type="predicted"/>
<dbReference type="SUPFAM" id="SSF110087">
    <property type="entry name" value="DR1885-like metal-binding protein"/>
    <property type="match status" value="1"/>
</dbReference>
<evidence type="ECO:0000256" key="1">
    <source>
        <dbReference type="SAM" id="SignalP"/>
    </source>
</evidence>
<evidence type="ECO:0000313" key="2">
    <source>
        <dbReference type="EMBL" id="TKW60318.1"/>
    </source>
</evidence>
<sequence length="165" mass="17426">MKNILTKTSLLAFCLVPTLAMAHEYKAGDLVINHPWTRATAPKASAAAGYLSITNTGKTVDVLTAATMDGAGHTMLHQTEMKDGIAKMNHLEKGIAIGAGQTVKLEPGSYHIMAMQLKDGYKPGQSISGTLTFEHAGTVPVSFKVEALGAQAPQKAEDHSAHGHH</sequence>
<dbReference type="PANTHER" id="PTHR36302:SF1">
    <property type="entry name" value="COPPER CHAPERONE PCU(A)C"/>
    <property type="match status" value="1"/>
</dbReference>
<dbReference type="PANTHER" id="PTHR36302">
    <property type="entry name" value="BLR7088 PROTEIN"/>
    <property type="match status" value="1"/>
</dbReference>
<name>A0A6N4QXF0_BLAVI</name>
<dbReference type="EMBL" id="VAFM01000003">
    <property type="protein sequence ID" value="TKW60318.1"/>
    <property type="molecule type" value="Genomic_DNA"/>
</dbReference>
<evidence type="ECO:0000313" key="3">
    <source>
        <dbReference type="Proteomes" id="UP000320948"/>
    </source>
</evidence>
<keyword evidence="1" id="KW-0732">Signal</keyword>
<dbReference type="InterPro" id="IPR007410">
    <property type="entry name" value="LpqE-like"/>
</dbReference>
<reference evidence="2 3" key="1">
    <citation type="journal article" date="2017" name="Nat. Commun.">
        <title>In situ click chemistry generation of cyclooxygenase-2 inhibitors.</title>
        <authorList>
            <person name="Bhardwaj A."/>
            <person name="Kaur J."/>
            <person name="Wuest M."/>
            <person name="Wuest F."/>
        </authorList>
    </citation>
    <scope>NUCLEOTIDE SEQUENCE [LARGE SCALE GENOMIC DNA]</scope>
    <source>
        <strain evidence="2">S2_018_000_R2_106</strain>
    </source>
</reference>
<protein>
    <submittedName>
        <fullName evidence="2">Copper chaperone PCu(A)C</fullName>
    </submittedName>
</protein>
<dbReference type="Proteomes" id="UP000320948">
    <property type="component" value="Unassembled WGS sequence"/>
</dbReference>
<accession>A0A6N4QXF0</accession>
<dbReference type="InterPro" id="IPR058248">
    <property type="entry name" value="Lxx211020-like"/>
</dbReference>
<dbReference type="InterPro" id="IPR036182">
    <property type="entry name" value="PCuAC_sf"/>
</dbReference>